<proteinExistence type="predicted"/>
<reference evidence="1 2" key="1">
    <citation type="submission" date="2019-06" db="EMBL/GenBank/DDBJ databases">
        <title>Sequencing the genomes of 1000 actinobacteria strains.</title>
        <authorList>
            <person name="Klenk H.-P."/>
        </authorList>
    </citation>
    <scope>NUCLEOTIDE SEQUENCE [LARGE SCALE GENOMIC DNA]</scope>
    <source>
        <strain evidence="1 2">DSM 45679</strain>
    </source>
</reference>
<accession>A0A542DPH0</accession>
<dbReference type="RefSeq" id="WP_142000591.1">
    <property type="nucleotide sequence ID" value="NZ_VFML01000001.1"/>
</dbReference>
<dbReference type="AlphaFoldDB" id="A0A542DPH0"/>
<dbReference type="Proteomes" id="UP000320876">
    <property type="component" value="Unassembled WGS sequence"/>
</dbReference>
<gene>
    <name evidence="1" type="ORF">FB471_4806</name>
</gene>
<sequence length="87" mass="9016">MDGYDYGSFPGASLCRAIAPAALAGQGINVSWAGPAIQQITHADRARVDLGQIAVAGAMNAAIRPVTFDLPTEKPVSVPSSEHERSP</sequence>
<name>A0A542DPH0_AMYCI</name>
<protein>
    <submittedName>
        <fullName evidence="1">Uncharacterized protein</fullName>
    </submittedName>
</protein>
<evidence type="ECO:0000313" key="1">
    <source>
        <dbReference type="EMBL" id="TQJ04990.1"/>
    </source>
</evidence>
<comment type="caution">
    <text evidence="1">The sequence shown here is derived from an EMBL/GenBank/DDBJ whole genome shotgun (WGS) entry which is preliminary data.</text>
</comment>
<dbReference type="EMBL" id="VFML01000001">
    <property type="protein sequence ID" value="TQJ04990.1"/>
    <property type="molecule type" value="Genomic_DNA"/>
</dbReference>
<organism evidence="1 2">
    <name type="scientific">Amycolatopsis cihanbeyliensis</name>
    <dbReference type="NCBI Taxonomy" id="1128664"/>
    <lineage>
        <taxon>Bacteria</taxon>
        <taxon>Bacillati</taxon>
        <taxon>Actinomycetota</taxon>
        <taxon>Actinomycetes</taxon>
        <taxon>Pseudonocardiales</taxon>
        <taxon>Pseudonocardiaceae</taxon>
        <taxon>Amycolatopsis</taxon>
    </lineage>
</organism>
<keyword evidence="2" id="KW-1185">Reference proteome</keyword>
<evidence type="ECO:0000313" key="2">
    <source>
        <dbReference type="Proteomes" id="UP000320876"/>
    </source>
</evidence>